<dbReference type="EMBL" id="SJPH01000003">
    <property type="protein sequence ID" value="TWT46831.1"/>
    <property type="molecule type" value="Genomic_DNA"/>
</dbReference>
<feature type="signal peptide" evidence="1">
    <location>
        <begin position="1"/>
        <end position="20"/>
    </location>
</feature>
<comment type="caution">
    <text evidence="2">The sequence shown here is derived from an EMBL/GenBank/DDBJ whole genome shotgun (WGS) entry which is preliminary data.</text>
</comment>
<evidence type="ECO:0000313" key="3">
    <source>
        <dbReference type="Proteomes" id="UP000318995"/>
    </source>
</evidence>
<accession>A0A5C5W9X3</accession>
<organism evidence="2 3">
    <name type="scientific">Botrimarina hoheduenensis</name>
    <dbReference type="NCBI Taxonomy" id="2528000"/>
    <lineage>
        <taxon>Bacteria</taxon>
        <taxon>Pseudomonadati</taxon>
        <taxon>Planctomycetota</taxon>
        <taxon>Planctomycetia</taxon>
        <taxon>Pirellulales</taxon>
        <taxon>Lacipirellulaceae</taxon>
        <taxon>Botrimarina</taxon>
    </lineage>
</organism>
<proteinExistence type="predicted"/>
<name>A0A5C5W9X3_9BACT</name>
<dbReference type="Proteomes" id="UP000318995">
    <property type="component" value="Unassembled WGS sequence"/>
</dbReference>
<dbReference type="RefSeq" id="WP_146573645.1">
    <property type="nucleotide sequence ID" value="NZ_SJPH01000003.1"/>
</dbReference>
<evidence type="ECO:0000313" key="2">
    <source>
        <dbReference type="EMBL" id="TWT46831.1"/>
    </source>
</evidence>
<dbReference type="OrthoDB" id="291485at2"/>
<sequence precursor="true">MKIYQAAIAAALMASGVGCATMSPCGSSIDPGCCGVPGRCGAPTQILDGRCQTGPGIFDRLGWTRRGVECGEMMCLGDGGCAQGACGCGPGPCGPGGACGMGGACGNGQNSMTGCVNKLLDCNGMCGGGDRNYNFNPGPPTGQVAYPYYTTRGPRDFLMANPPSIGPR</sequence>
<gene>
    <name evidence="2" type="ORF">Pla111_19330</name>
</gene>
<dbReference type="PROSITE" id="PS51257">
    <property type="entry name" value="PROKAR_LIPOPROTEIN"/>
    <property type="match status" value="1"/>
</dbReference>
<evidence type="ECO:0000256" key="1">
    <source>
        <dbReference type="SAM" id="SignalP"/>
    </source>
</evidence>
<protein>
    <submittedName>
        <fullName evidence="2">Uncharacterized protein</fullName>
    </submittedName>
</protein>
<keyword evidence="3" id="KW-1185">Reference proteome</keyword>
<keyword evidence="1" id="KW-0732">Signal</keyword>
<reference evidence="2 3" key="1">
    <citation type="submission" date="2019-02" db="EMBL/GenBank/DDBJ databases">
        <title>Deep-cultivation of Planctomycetes and their phenomic and genomic characterization uncovers novel biology.</title>
        <authorList>
            <person name="Wiegand S."/>
            <person name="Jogler M."/>
            <person name="Boedeker C."/>
            <person name="Pinto D."/>
            <person name="Vollmers J."/>
            <person name="Rivas-Marin E."/>
            <person name="Kohn T."/>
            <person name="Peeters S.H."/>
            <person name="Heuer A."/>
            <person name="Rast P."/>
            <person name="Oberbeckmann S."/>
            <person name="Bunk B."/>
            <person name="Jeske O."/>
            <person name="Meyerdierks A."/>
            <person name="Storesund J.E."/>
            <person name="Kallscheuer N."/>
            <person name="Luecker S."/>
            <person name="Lage O.M."/>
            <person name="Pohl T."/>
            <person name="Merkel B.J."/>
            <person name="Hornburger P."/>
            <person name="Mueller R.-W."/>
            <person name="Bruemmer F."/>
            <person name="Labrenz M."/>
            <person name="Spormann A.M."/>
            <person name="Op Den Camp H."/>
            <person name="Overmann J."/>
            <person name="Amann R."/>
            <person name="Jetten M.S.M."/>
            <person name="Mascher T."/>
            <person name="Medema M.H."/>
            <person name="Devos D.P."/>
            <person name="Kaster A.-K."/>
            <person name="Ovreas L."/>
            <person name="Rohde M."/>
            <person name="Galperin M.Y."/>
            <person name="Jogler C."/>
        </authorList>
    </citation>
    <scope>NUCLEOTIDE SEQUENCE [LARGE SCALE GENOMIC DNA]</scope>
    <source>
        <strain evidence="2 3">Pla111</strain>
    </source>
</reference>
<dbReference type="AlphaFoldDB" id="A0A5C5W9X3"/>
<feature type="chain" id="PRO_5023091686" evidence="1">
    <location>
        <begin position="21"/>
        <end position="168"/>
    </location>
</feature>